<name>G4Z5F2_PHYSP</name>
<sequence>PPNTTAVLQPMDQGIIKYLKDKYKTSMQKVELDMFYSGVAYKPVDLYTAMKWYSEGWSDVSEQTVRN</sequence>
<dbReference type="Pfam" id="PF03184">
    <property type="entry name" value="DDE_1"/>
    <property type="match status" value="1"/>
</dbReference>
<dbReference type="RefSeq" id="XP_009523654.1">
    <property type="nucleotide sequence ID" value="XM_009525359.1"/>
</dbReference>
<keyword evidence="3" id="KW-1185">Reference proteome</keyword>
<gene>
    <name evidence="2" type="ORF">PHYSODRAFT_391339</name>
</gene>
<dbReference type="GeneID" id="20651124"/>
<dbReference type="InterPro" id="IPR004875">
    <property type="entry name" value="DDE_SF_endonuclease_dom"/>
</dbReference>
<reference evidence="2 3" key="1">
    <citation type="journal article" date="2006" name="Science">
        <title>Phytophthora genome sequences uncover evolutionary origins and mechanisms of pathogenesis.</title>
        <authorList>
            <person name="Tyler B.M."/>
            <person name="Tripathy S."/>
            <person name="Zhang X."/>
            <person name="Dehal P."/>
            <person name="Jiang R.H."/>
            <person name="Aerts A."/>
            <person name="Arredondo F.D."/>
            <person name="Baxter L."/>
            <person name="Bensasson D."/>
            <person name="Beynon J.L."/>
            <person name="Chapman J."/>
            <person name="Damasceno C.M."/>
            <person name="Dorrance A.E."/>
            <person name="Dou D."/>
            <person name="Dickerman A.W."/>
            <person name="Dubchak I.L."/>
            <person name="Garbelotto M."/>
            <person name="Gijzen M."/>
            <person name="Gordon S.G."/>
            <person name="Govers F."/>
            <person name="Grunwald N.J."/>
            <person name="Huang W."/>
            <person name="Ivors K.L."/>
            <person name="Jones R.W."/>
            <person name="Kamoun S."/>
            <person name="Krampis K."/>
            <person name="Lamour K.H."/>
            <person name="Lee M.K."/>
            <person name="McDonald W.H."/>
            <person name="Medina M."/>
            <person name="Meijer H.J."/>
            <person name="Nordberg E.K."/>
            <person name="Maclean D.J."/>
            <person name="Ospina-Giraldo M.D."/>
            <person name="Morris P.F."/>
            <person name="Phuntumart V."/>
            <person name="Putnam N.H."/>
            <person name="Rash S."/>
            <person name="Rose J.K."/>
            <person name="Sakihama Y."/>
            <person name="Salamov A.A."/>
            <person name="Savidor A."/>
            <person name="Scheuring C.F."/>
            <person name="Smith B.M."/>
            <person name="Sobral B.W."/>
            <person name="Terry A."/>
            <person name="Torto-Alalibo T.A."/>
            <person name="Win J."/>
            <person name="Xu Z."/>
            <person name="Zhang H."/>
            <person name="Grigoriev I.V."/>
            <person name="Rokhsar D.S."/>
            <person name="Boore J.L."/>
        </authorList>
    </citation>
    <scope>NUCLEOTIDE SEQUENCE [LARGE SCALE GENOMIC DNA]</scope>
    <source>
        <strain evidence="2 3">P6497</strain>
    </source>
</reference>
<evidence type="ECO:0000313" key="2">
    <source>
        <dbReference type="EMBL" id="EGZ20937.1"/>
    </source>
</evidence>
<accession>G4Z5F2</accession>
<organism evidence="2 3">
    <name type="scientific">Phytophthora sojae (strain P6497)</name>
    <name type="common">Soybean stem and root rot agent</name>
    <name type="synonym">Phytophthora megasperma f. sp. glycines</name>
    <dbReference type="NCBI Taxonomy" id="1094619"/>
    <lineage>
        <taxon>Eukaryota</taxon>
        <taxon>Sar</taxon>
        <taxon>Stramenopiles</taxon>
        <taxon>Oomycota</taxon>
        <taxon>Peronosporomycetes</taxon>
        <taxon>Peronosporales</taxon>
        <taxon>Peronosporaceae</taxon>
        <taxon>Phytophthora</taxon>
    </lineage>
</organism>
<feature type="domain" description="DDE-1" evidence="1">
    <location>
        <begin position="1"/>
        <end position="66"/>
    </location>
</feature>
<proteinExistence type="predicted"/>
<dbReference type="GO" id="GO:0003676">
    <property type="term" value="F:nucleic acid binding"/>
    <property type="evidence" value="ECO:0007669"/>
    <property type="project" value="InterPro"/>
</dbReference>
<evidence type="ECO:0000259" key="1">
    <source>
        <dbReference type="Pfam" id="PF03184"/>
    </source>
</evidence>
<evidence type="ECO:0000313" key="3">
    <source>
        <dbReference type="Proteomes" id="UP000002640"/>
    </source>
</evidence>
<dbReference type="EMBL" id="JH159153">
    <property type="protein sequence ID" value="EGZ20937.1"/>
    <property type="molecule type" value="Genomic_DNA"/>
</dbReference>
<feature type="non-terminal residue" evidence="2">
    <location>
        <position position="67"/>
    </location>
</feature>
<feature type="non-terminal residue" evidence="2">
    <location>
        <position position="1"/>
    </location>
</feature>
<dbReference type="Proteomes" id="UP000002640">
    <property type="component" value="Unassembled WGS sequence"/>
</dbReference>
<protein>
    <recommendedName>
        <fullName evidence="1">DDE-1 domain-containing protein</fullName>
    </recommendedName>
</protein>
<dbReference type="KEGG" id="psoj:PHYSODRAFT_391339"/>
<dbReference type="SMR" id="G4Z5F2"/>
<dbReference type="InParanoid" id="G4Z5F2"/>
<dbReference type="AlphaFoldDB" id="G4Z5F2"/>